<feature type="region of interest" description="Disordered" evidence="1">
    <location>
        <begin position="44"/>
        <end position="73"/>
    </location>
</feature>
<evidence type="ECO:0000313" key="2">
    <source>
        <dbReference type="EMBL" id="EJK60429.1"/>
    </source>
</evidence>
<keyword evidence="3" id="KW-1185">Reference proteome</keyword>
<evidence type="ECO:0000256" key="1">
    <source>
        <dbReference type="SAM" id="MobiDB-lite"/>
    </source>
</evidence>
<sequence>MGSYRPCYGRPAEPPAASGAPQKAELSLLQGLLSTSIGDACSPGRANGLATSNLRDSTPYKRSEHIGPNRRNPRIGAVRLASAKTDSFHIVFLSQRAINKLRRNNEIRSTNYVLAARGSSYLTFRKQGGRKPPPTLSTELWVVTQDLQQKIMWQNSLDVQFSWSKPAQNPGSLKSEETRLEIFRAGQLDALASPVLFQSTLQVTSFQ</sequence>
<name>K0S695_THAOC</name>
<organism evidence="2 3">
    <name type="scientific">Thalassiosira oceanica</name>
    <name type="common">Marine diatom</name>
    <dbReference type="NCBI Taxonomy" id="159749"/>
    <lineage>
        <taxon>Eukaryota</taxon>
        <taxon>Sar</taxon>
        <taxon>Stramenopiles</taxon>
        <taxon>Ochrophyta</taxon>
        <taxon>Bacillariophyta</taxon>
        <taxon>Coscinodiscophyceae</taxon>
        <taxon>Thalassiosirophycidae</taxon>
        <taxon>Thalassiosirales</taxon>
        <taxon>Thalassiosiraceae</taxon>
        <taxon>Thalassiosira</taxon>
    </lineage>
</organism>
<gene>
    <name evidence="2" type="ORF">THAOC_19224</name>
</gene>
<protein>
    <submittedName>
        <fullName evidence="2">Uncharacterized protein</fullName>
    </submittedName>
</protein>
<proteinExistence type="predicted"/>
<dbReference type="AlphaFoldDB" id="K0S695"/>
<dbReference type="EMBL" id="AGNL01021112">
    <property type="protein sequence ID" value="EJK60429.1"/>
    <property type="molecule type" value="Genomic_DNA"/>
</dbReference>
<reference evidence="2 3" key="1">
    <citation type="journal article" date="2012" name="Genome Biol.">
        <title>Genome and low-iron response of an oceanic diatom adapted to chronic iron limitation.</title>
        <authorList>
            <person name="Lommer M."/>
            <person name="Specht M."/>
            <person name="Roy A.S."/>
            <person name="Kraemer L."/>
            <person name="Andreson R."/>
            <person name="Gutowska M.A."/>
            <person name="Wolf J."/>
            <person name="Bergner S.V."/>
            <person name="Schilhabel M.B."/>
            <person name="Klostermeier U.C."/>
            <person name="Beiko R.G."/>
            <person name="Rosenstiel P."/>
            <person name="Hippler M."/>
            <person name="Laroche J."/>
        </authorList>
    </citation>
    <scope>NUCLEOTIDE SEQUENCE [LARGE SCALE GENOMIC DNA]</scope>
    <source>
        <strain evidence="2 3">CCMP1005</strain>
    </source>
</reference>
<dbReference type="Proteomes" id="UP000266841">
    <property type="component" value="Unassembled WGS sequence"/>
</dbReference>
<evidence type="ECO:0000313" key="3">
    <source>
        <dbReference type="Proteomes" id="UP000266841"/>
    </source>
</evidence>
<feature type="compositionally biased region" description="Basic and acidic residues" evidence="1">
    <location>
        <begin position="58"/>
        <end position="67"/>
    </location>
</feature>
<feature type="region of interest" description="Disordered" evidence="1">
    <location>
        <begin position="1"/>
        <end position="21"/>
    </location>
</feature>
<accession>K0S695</accession>
<comment type="caution">
    <text evidence="2">The sequence shown here is derived from an EMBL/GenBank/DDBJ whole genome shotgun (WGS) entry which is preliminary data.</text>
</comment>